<evidence type="ECO:0000313" key="1">
    <source>
        <dbReference type="EMBL" id="ALH23269.1"/>
    </source>
</evidence>
<protein>
    <submittedName>
        <fullName evidence="1">Uncharacterized protein</fullName>
    </submittedName>
</protein>
<name>A0A0N9R3R9_9VIRU</name>
<evidence type="ECO:0000313" key="2">
    <source>
        <dbReference type="Proteomes" id="UP000203826"/>
    </source>
</evidence>
<dbReference type="EMBL" id="KT820662">
    <property type="protein sequence ID" value="ALH23269.1"/>
    <property type="molecule type" value="Genomic_DNA"/>
</dbReference>
<dbReference type="KEGG" id="vg:26049230"/>
<keyword evidence="2" id="KW-1185">Reference proteome</keyword>
<proteinExistence type="predicted"/>
<accession>A0A0N9R3R9</accession>
<sequence>MNTFYKFPTLPFDLSIYIHKQRQNTATNTIINSWFNYIARKVIAINLISRIVTSRDVIYNYNPYINYTDSRVACTLRYCNRVLSGNEDREWWTKKILQVISRLNYQINNNNICIYDEYPQKIVTLSYSIISKFYPTYTVPMNNNNYSYYYMNNLIHDLNNLTHDLNNI</sequence>
<reference evidence="1 2" key="1">
    <citation type="journal article" date="2015" name="Genome Announc.">
        <title>The 474-Kilobase-Pair Complete Genome Sequence of CeV-01B, a Virus Infecting Haptolina (Chrysochromulina) ericina (Prymnesiophyceae).</title>
        <authorList>
            <person name="Gallot-Lavallee L."/>
            <person name="Pagarete A."/>
            <person name="Legendre M."/>
            <person name="Santini S."/>
            <person name="Sandaa R.A."/>
            <person name="Himmelbauer H."/>
            <person name="Ogata H."/>
            <person name="Bratbak G."/>
            <person name="Claverie J.M."/>
        </authorList>
    </citation>
    <scope>NUCLEOTIDE SEQUENCE [LARGE SCALE GENOMIC DNA]</scope>
    <source>
        <strain evidence="1">CeV-01B</strain>
    </source>
</reference>
<dbReference type="Proteomes" id="UP000203826">
    <property type="component" value="Segment"/>
</dbReference>
<gene>
    <name evidence="1" type="ORF">ceV_363</name>
</gene>
<organism evidence="1 2">
    <name type="scientific">Chrysochromulina ericina virus CeV-01B</name>
    <dbReference type="NCBI Taxonomy" id="3070830"/>
    <lineage>
        <taxon>Viruses</taxon>
        <taxon>Varidnaviria</taxon>
        <taxon>Bamfordvirae</taxon>
        <taxon>Nucleocytoviricota</taxon>
        <taxon>Megaviricetes</taxon>
        <taxon>Imitervirales</taxon>
        <taxon>Mesomimiviridae</taxon>
        <taxon>Tethysvirus</taxon>
        <taxon>Tethysvirus raunefjordenense</taxon>
    </lineage>
</organism>